<dbReference type="RefSeq" id="WP_142117983.1">
    <property type="nucleotide sequence ID" value="NZ_BAAASV010000002.1"/>
</dbReference>
<dbReference type="Gene3D" id="3.40.50.300">
    <property type="entry name" value="P-loop containing nucleotide triphosphate hydrolases"/>
    <property type="match status" value="1"/>
</dbReference>
<evidence type="ECO:0000313" key="1">
    <source>
        <dbReference type="EMBL" id="TQL63653.1"/>
    </source>
</evidence>
<gene>
    <name evidence="1" type="ORF">FB461_0120</name>
</gene>
<proteinExistence type="predicted"/>
<protein>
    <submittedName>
        <fullName evidence="1">DNA polymerase-3 subunit delta</fullName>
    </submittedName>
</protein>
<accession>A0A542ZTG9</accession>
<dbReference type="OrthoDB" id="9809531at2"/>
<keyword evidence="2" id="KW-1185">Reference proteome</keyword>
<dbReference type="PANTHER" id="PTHR11669:SF8">
    <property type="entry name" value="DNA POLYMERASE III SUBUNIT DELTA"/>
    <property type="match status" value="1"/>
</dbReference>
<dbReference type="SUPFAM" id="SSF52540">
    <property type="entry name" value="P-loop containing nucleoside triphosphate hydrolases"/>
    <property type="match status" value="1"/>
</dbReference>
<dbReference type="InterPro" id="IPR050238">
    <property type="entry name" value="DNA_Rep/Repair_Clamp_Loader"/>
</dbReference>
<evidence type="ECO:0000313" key="2">
    <source>
        <dbReference type="Proteomes" id="UP000315389"/>
    </source>
</evidence>
<reference evidence="1 2" key="1">
    <citation type="submission" date="2019-06" db="EMBL/GenBank/DDBJ databases">
        <title>Sequencing the genomes of 1000 actinobacteria strains.</title>
        <authorList>
            <person name="Klenk H.-P."/>
        </authorList>
    </citation>
    <scope>NUCLEOTIDE SEQUENCE [LARGE SCALE GENOMIC DNA]</scope>
    <source>
        <strain evidence="1 2">DSM 4813</strain>
    </source>
</reference>
<dbReference type="EMBL" id="VFOS01000001">
    <property type="protein sequence ID" value="TQL63653.1"/>
    <property type="molecule type" value="Genomic_DNA"/>
</dbReference>
<dbReference type="GO" id="GO:0006261">
    <property type="term" value="P:DNA-templated DNA replication"/>
    <property type="evidence" value="ECO:0007669"/>
    <property type="project" value="TreeGrafter"/>
</dbReference>
<comment type="caution">
    <text evidence="1">The sequence shown here is derived from an EMBL/GenBank/DDBJ whole genome shotgun (WGS) entry which is preliminary data.</text>
</comment>
<organism evidence="1 2">
    <name type="scientific">Rarobacter faecitabidus</name>
    <dbReference type="NCBI Taxonomy" id="13243"/>
    <lineage>
        <taxon>Bacteria</taxon>
        <taxon>Bacillati</taxon>
        <taxon>Actinomycetota</taxon>
        <taxon>Actinomycetes</taxon>
        <taxon>Micrococcales</taxon>
        <taxon>Rarobacteraceae</taxon>
        <taxon>Rarobacter</taxon>
    </lineage>
</organism>
<dbReference type="Pfam" id="PF13177">
    <property type="entry name" value="DNA_pol3_delta2"/>
    <property type="match status" value="1"/>
</dbReference>
<dbReference type="Proteomes" id="UP000315389">
    <property type="component" value="Unassembled WGS sequence"/>
</dbReference>
<name>A0A542ZTG9_RARFA</name>
<dbReference type="AlphaFoldDB" id="A0A542ZTG9"/>
<sequence>MSVQSATGTGVWGELVGQDRAMATLKRAVTDPSAMTHAWLITGPPGSGRSNAALAFAAALQCPRGGCGECQVCTSVLAGTNPDVEVLRTDKVVIAIDEVRELVTTAGRSPVGGRWRVIIVEDADRMIERTTNVLLKAIEEPSPRTVWILCAPSPMDVLVTIRSRCRAVSLQVPDTQAVADLIVRRDGVSPQVALDAARAAWSHVGRARRLANDPAVAHQRISALRAVLTMRGVAGAVRLAGELVQNAKDEAAALSEESEARERGELLTALGAQDLRTLPPAIRSQVRHLEEDQKRRRRRREIDTVDQLLIDIAGLFRDVLVTAIDAQVETLNSSIQDDIEAAAAQLGTTAALAALDSVALARTRIAGNVTPLLAIEALLVSIAEPRR</sequence>
<dbReference type="InterPro" id="IPR027417">
    <property type="entry name" value="P-loop_NTPase"/>
</dbReference>
<dbReference type="PANTHER" id="PTHR11669">
    <property type="entry name" value="REPLICATION FACTOR C / DNA POLYMERASE III GAMMA-TAU SUBUNIT"/>
    <property type="match status" value="1"/>
</dbReference>
<dbReference type="NCBIfam" id="NF005926">
    <property type="entry name" value="PRK07940.1"/>
    <property type="match status" value="1"/>
</dbReference>